<reference evidence="3" key="1">
    <citation type="submission" date="2023-06" db="EMBL/GenBank/DDBJ databases">
        <authorList>
            <consortium name="Lawrence Berkeley National Laboratory"/>
            <person name="Ahrendt S."/>
            <person name="Sahu N."/>
            <person name="Indic B."/>
            <person name="Wong-Bajracharya J."/>
            <person name="Merenyi Z."/>
            <person name="Ke H.-M."/>
            <person name="Monk M."/>
            <person name="Kocsube S."/>
            <person name="Drula E."/>
            <person name="Lipzen A."/>
            <person name="Balint B."/>
            <person name="Henrissat B."/>
            <person name="Andreopoulos B."/>
            <person name="Martin F.M."/>
            <person name="Harder C.B."/>
            <person name="Rigling D."/>
            <person name="Ford K.L."/>
            <person name="Foster G.D."/>
            <person name="Pangilinan J."/>
            <person name="Papanicolaou A."/>
            <person name="Barry K."/>
            <person name="LaButti K."/>
            <person name="Viragh M."/>
            <person name="Koriabine M."/>
            <person name="Yan M."/>
            <person name="Riley R."/>
            <person name="Champramary S."/>
            <person name="Plett K.L."/>
            <person name="Tsai I.J."/>
            <person name="Slot J."/>
            <person name="Sipos G."/>
            <person name="Plett J."/>
            <person name="Nagy L.G."/>
            <person name="Grigoriev I.V."/>
        </authorList>
    </citation>
    <scope>NUCLEOTIDE SEQUENCE</scope>
    <source>
        <strain evidence="3">CCBAS 213</strain>
    </source>
</reference>
<protein>
    <submittedName>
        <fullName evidence="3">Uncharacterized protein</fullName>
    </submittedName>
</protein>
<feature type="transmembrane region" description="Helical" evidence="1">
    <location>
        <begin position="42"/>
        <end position="62"/>
    </location>
</feature>
<accession>A0AA39KBA6</accession>
<dbReference type="AlphaFoldDB" id="A0AA39KBA6"/>
<keyword evidence="4" id="KW-1185">Reference proteome</keyword>
<dbReference type="RefSeq" id="XP_060330279.1">
    <property type="nucleotide sequence ID" value="XM_060473285.1"/>
</dbReference>
<keyword evidence="1" id="KW-0812">Transmembrane</keyword>
<dbReference type="Proteomes" id="UP001175211">
    <property type="component" value="Unassembled WGS sequence"/>
</dbReference>
<gene>
    <name evidence="3" type="ORF">EV420DRAFT_1545760</name>
</gene>
<keyword evidence="2" id="KW-0732">Signal</keyword>
<evidence type="ECO:0000313" key="4">
    <source>
        <dbReference type="Proteomes" id="UP001175211"/>
    </source>
</evidence>
<feature type="chain" id="PRO_5041377512" evidence="2">
    <location>
        <begin position="27"/>
        <end position="76"/>
    </location>
</feature>
<evidence type="ECO:0000256" key="1">
    <source>
        <dbReference type="SAM" id="Phobius"/>
    </source>
</evidence>
<sequence length="76" mass="8387">MAVDLTLASFLLVGLDLLSSLYKASAKDTSKVLPIFMSLRRLNIGIWSLLIQLYVTSALFLAPCFTQIFDVLTCTT</sequence>
<evidence type="ECO:0000256" key="2">
    <source>
        <dbReference type="SAM" id="SignalP"/>
    </source>
</evidence>
<evidence type="ECO:0000313" key="3">
    <source>
        <dbReference type="EMBL" id="KAK0457987.1"/>
    </source>
</evidence>
<proteinExistence type="predicted"/>
<comment type="caution">
    <text evidence="3">The sequence shown here is derived from an EMBL/GenBank/DDBJ whole genome shotgun (WGS) entry which is preliminary data.</text>
</comment>
<dbReference type="EMBL" id="JAUEPS010000019">
    <property type="protein sequence ID" value="KAK0457987.1"/>
    <property type="molecule type" value="Genomic_DNA"/>
</dbReference>
<organism evidence="3 4">
    <name type="scientific">Armillaria tabescens</name>
    <name type="common">Ringless honey mushroom</name>
    <name type="synonym">Agaricus tabescens</name>
    <dbReference type="NCBI Taxonomy" id="1929756"/>
    <lineage>
        <taxon>Eukaryota</taxon>
        <taxon>Fungi</taxon>
        <taxon>Dikarya</taxon>
        <taxon>Basidiomycota</taxon>
        <taxon>Agaricomycotina</taxon>
        <taxon>Agaricomycetes</taxon>
        <taxon>Agaricomycetidae</taxon>
        <taxon>Agaricales</taxon>
        <taxon>Marasmiineae</taxon>
        <taxon>Physalacriaceae</taxon>
        <taxon>Desarmillaria</taxon>
    </lineage>
</organism>
<name>A0AA39KBA6_ARMTA</name>
<keyword evidence="1" id="KW-0472">Membrane</keyword>
<keyword evidence="1" id="KW-1133">Transmembrane helix</keyword>
<feature type="signal peptide" evidence="2">
    <location>
        <begin position="1"/>
        <end position="26"/>
    </location>
</feature>
<dbReference type="GeneID" id="85356833"/>